<dbReference type="PANTHER" id="PTHR43053:SF3">
    <property type="entry name" value="ALPHA-GALACTOSIDASE C-RELATED"/>
    <property type="match status" value="1"/>
</dbReference>
<dbReference type="Pfam" id="PF02065">
    <property type="entry name" value="Melibiase"/>
    <property type="match status" value="1"/>
</dbReference>
<dbReference type="PIRSF" id="PIRSF005536">
    <property type="entry name" value="Agal"/>
    <property type="match status" value="1"/>
</dbReference>
<feature type="domain" description="Glycosyl hydrolase family 36 C-terminal" evidence="5">
    <location>
        <begin position="627"/>
        <end position="715"/>
    </location>
</feature>
<evidence type="ECO:0000259" key="5">
    <source>
        <dbReference type="Pfam" id="PF16874"/>
    </source>
</evidence>
<accession>A0A5J4R407</accession>
<dbReference type="InterPro" id="IPR017853">
    <property type="entry name" value="GH"/>
</dbReference>
<organism evidence="7">
    <name type="scientific">termite gut metagenome</name>
    <dbReference type="NCBI Taxonomy" id="433724"/>
    <lineage>
        <taxon>unclassified sequences</taxon>
        <taxon>metagenomes</taxon>
        <taxon>organismal metagenomes</taxon>
    </lineage>
</organism>
<dbReference type="InterPro" id="IPR013780">
    <property type="entry name" value="Glyco_hydro_b"/>
</dbReference>
<dbReference type="InterPro" id="IPR013785">
    <property type="entry name" value="Aldolase_TIM"/>
</dbReference>
<dbReference type="InterPro" id="IPR050985">
    <property type="entry name" value="Alpha-glycosidase_related"/>
</dbReference>
<dbReference type="InterPro" id="IPR000111">
    <property type="entry name" value="Glyco_hydro_27/36_CS"/>
</dbReference>
<dbReference type="Pfam" id="PF16874">
    <property type="entry name" value="Glyco_hydro_36C"/>
    <property type="match status" value="1"/>
</dbReference>
<evidence type="ECO:0000256" key="1">
    <source>
        <dbReference type="ARBA" id="ARBA00001255"/>
    </source>
</evidence>
<sequence>MKIKLYLLVVFLIAVVGVTAKADEKKVIRIETDNISLIYGTNNDGRIYQTYLGQRLHHDSDAVHLPLLGEAYLTHGMEDYFEPAVRILHNDGNPSLLLKYVSHEIRQLQPDVNETVIQLRDEVYPVEVRLHYVSYVKENIIKAYTEISHKEKKAVTLYRYDSSLLHITGEKYYLTEFSGDWAREVNMTEQPLAFGKKILDTKLGSRANMFCSPFFLLSLDKAAEENSGEILFGTIAWTGNFHFTFEIDQQNRLRILSGINPYASEYSLLPGEIFRTPEFIFTYSMEGKGKASRDFHRWARKYQLKDGEKSRLTLLNNWEATGFNFNEEKLVTIMDEAVKLGVDMFLLDDGWFGNKYPRNSDRQGLGDWGVTTAKLPNDIEKLTQEASKRGIKFGLWIEPEMVNPRSELYEQHKDWVIRLSNRKEYYFRNQMVLDLSNPEVQNFVFGIVDNLMKKYPGIAYFKWDCNSPITNIYSPYLKDKQSHLYIEHVRGLYNVLERVKQKYPDVPMMLCSGGGGRSDYKALSYFTEFWPSDNTDAIERIFIQWGYGHFFPSKSLSAHVTSWGKQPVKFRTDVAMMGKLGFDIRMNEMNLQEQEYCRNAVKNFKQLEYVIGEGDVYRLMSPYKSNHAAVMYVGEDKKTSVLFAFDIHPRYGERIRSLRLEGLNPDKMYKIKEINLFPNTKSTLAGNGQTYSGEYLMNVGLTVFSSAQTVSKVIEISQNDIE</sequence>
<dbReference type="GO" id="GO:0004557">
    <property type="term" value="F:alpha-galactosidase activity"/>
    <property type="evidence" value="ECO:0007669"/>
    <property type="project" value="UniProtKB-EC"/>
</dbReference>
<dbReference type="CDD" id="cd14791">
    <property type="entry name" value="GH36"/>
    <property type="match status" value="1"/>
</dbReference>
<dbReference type="AlphaFoldDB" id="A0A5J4R407"/>
<dbReference type="InterPro" id="IPR031705">
    <property type="entry name" value="Glyco_hydro_36_C"/>
</dbReference>
<keyword evidence="3 7" id="KW-0378">Hydrolase</keyword>
<dbReference type="EMBL" id="SNRY01001837">
    <property type="protein sequence ID" value="KAA6328338.1"/>
    <property type="molecule type" value="Genomic_DNA"/>
</dbReference>
<dbReference type="InterPro" id="IPR038417">
    <property type="entry name" value="Alpga-gal_N_sf"/>
</dbReference>
<dbReference type="GO" id="GO:0016052">
    <property type="term" value="P:carbohydrate catabolic process"/>
    <property type="evidence" value="ECO:0007669"/>
    <property type="project" value="InterPro"/>
</dbReference>
<dbReference type="InterPro" id="IPR002252">
    <property type="entry name" value="Glyco_hydro_36"/>
</dbReference>
<evidence type="ECO:0000256" key="4">
    <source>
        <dbReference type="ARBA" id="ARBA00023295"/>
    </source>
</evidence>
<gene>
    <name evidence="7" type="ORF">EZS27_022755</name>
</gene>
<protein>
    <recommendedName>
        <fullName evidence="2">alpha-galactosidase</fullName>
        <ecNumber evidence="2">3.2.1.22</ecNumber>
    </recommendedName>
</protein>
<dbReference type="PANTHER" id="PTHR43053">
    <property type="entry name" value="GLYCOSIDASE FAMILY 31"/>
    <property type="match status" value="1"/>
</dbReference>
<dbReference type="PRINTS" id="PR00743">
    <property type="entry name" value="GLHYDRLASE36"/>
</dbReference>
<keyword evidence="4 7" id="KW-0326">Glycosidase</keyword>
<evidence type="ECO:0000256" key="3">
    <source>
        <dbReference type="ARBA" id="ARBA00022801"/>
    </source>
</evidence>
<evidence type="ECO:0000256" key="2">
    <source>
        <dbReference type="ARBA" id="ARBA00012755"/>
    </source>
</evidence>
<dbReference type="EC" id="3.2.1.22" evidence="2"/>
<evidence type="ECO:0000259" key="6">
    <source>
        <dbReference type="Pfam" id="PF16875"/>
    </source>
</evidence>
<comment type="caution">
    <text evidence="7">The sequence shown here is derived from an EMBL/GenBank/DDBJ whole genome shotgun (WGS) entry which is preliminary data.</text>
</comment>
<dbReference type="Pfam" id="PF16875">
    <property type="entry name" value="Glyco_hydro_36N"/>
    <property type="match status" value="1"/>
</dbReference>
<dbReference type="Gene3D" id="3.20.20.70">
    <property type="entry name" value="Aldolase class I"/>
    <property type="match status" value="1"/>
</dbReference>
<evidence type="ECO:0000313" key="7">
    <source>
        <dbReference type="EMBL" id="KAA6328338.1"/>
    </source>
</evidence>
<dbReference type="PROSITE" id="PS00512">
    <property type="entry name" value="ALPHA_GALACTOSIDASE"/>
    <property type="match status" value="1"/>
</dbReference>
<dbReference type="SUPFAM" id="SSF51445">
    <property type="entry name" value="(Trans)glycosidases"/>
    <property type="match status" value="1"/>
</dbReference>
<proteinExistence type="predicted"/>
<dbReference type="Gene3D" id="2.60.40.1180">
    <property type="entry name" value="Golgi alpha-mannosidase II"/>
    <property type="match status" value="1"/>
</dbReference>
<dbReference type="Gene3D" id="2.70.98.60">
    <property type="entry name" value="alpha-galactosidase from lactobacil brevis"/>
    <property type="match status" value="1"/>
</dbReference>
<feature type="domain" description="Glycosyl hydrolase family 36 N-terminal" evidence="6">
    <location>
        <begin position="60"/>
        <end position="268"/>
    </location>
</feature>
<reference evidence="7" key="1">
    <citation type="submission" date="2019-03" db="EMBL/GenBank/DDBJ databases">
        <title>Single cell metagenomics reveals metabolic interactions within the superorganism composed of flagellate Streblomastix strix and complex community of Bacteroidetes bacteria on its surface.</title>
        <authorList>
            <person name="Treitli S.C."/>
            <person name="Kolisko M."/>
            <person name="Husnik F."/>
            <person name="Keeling P."/>
            <person name="Hampl V."/>
        </authorList>
    </citation>
    <scope>NUCLEOTIDE SEQUENCE</scope>
    <source>
        <strain evidence="7">STM</strain>
    </source>
</reference>
<name>A0A5J4R407_9ZZZZ</name>
<comment type="catalytic activity">
    <reaction evidence="1">
        <text>Hydrolysis of terminal, non-reducing alpha-D-galactose residues in alpha-D-galactosides, including galactose oligosaccharides, galactomannans and galactolipids.</text>
        <dbReference type="EC" id="3.2.1.22"/>
    </reaction>
</comment>
<dbReference type="FunFam" id="3.20.20.70:FF:000118">
    <property type="entry name" value="Alpha-galactosidase"/>
    <property type="match status" value="1"/>
</dbReference>
<dbReference type="InterPro" id="IPR031704">
    <property type="entry name" value="Glyco_hydro_36_N"/>
</dbReference>